<dbReference type="EMBL" id="MINH01000021">
    <property type="protein sequence ID" value="POG04859.1"/>
    <property type="molecule type" value="Genomic_DNA"/>
</dbReference>
<evidence type="ECO:0000256" key="4">
    <source>
        <dbReference type="ARBA" id="ARBA00022679"/>
    </source>
</evidence>
<evidence type="ECO:0000313" key="30">
    <source>
        <dbReference type="Proteomes" id="UP000442695"/>
    </source>
</evidence>
<dbReference type="Gene3D" id="3.90.550.10">
    <property type="entry name" value="Spore Coat Polysaccharide Biosynthesis Protein SpsA, Chain A"/>
    <property type="match status" value="1"/>
</dbReference>
<proteinExistence type="predicted"/>
<dbReference type="Pfam" id="PF00535">
    <property type="entry name" value="Glycos_transf_2"/>
    <property type="match status" value="1"/>
</dbReference>
<dbReference type="PANTHER" id="PTHR48090:SF1">
    <property type="entry name" value="PROPHAGE BACTOPRENOL GLUCOSYL TRANSFERASE HOMOLOG"/>
    <property type="match status" value="1"/>
</dbReference>
<dbReference type="InterPro" id="IPR050256">
    <property type="entry name" value="Glycosyltransferase_2"/>
</dbReference>
<evidence type="ECO:0000313" key="29">
    <source>
        <dbReference type="Proteomes" id="UP000298551"/>
    </source>
</evidence>
<keyword evidence="2" id="KW-0997">Cell inner membrane</keyword>
<evidence type="ECO:0000313" key="17">
    <source>
        <dbReference type="EMBL" id="MDF3874484.1"/>
    </source>
</evidence>
<evidence type="ECO:0000313" key="25">
    <source>
        <dbReference type="Proteomes" id="UP000076857"/>
    </source>
</evidence>
<evidence type="ECO:0000313" key="31">
    <source>
        <dbReference type="Proteomes" id="UP000515680"/>
    </source>
</evidence>
<evidence type="ECO:0000313" key="15">
    <source>
        <dbReference type="EMBL" id="MBF8736650.1"/>
    </source>
</evidence>
<dbReference type="InterPro" id="IPR001173">
    <property type="entry name" value="Glyco_trans_2-like"/>
</dbReference>
<reference evidence="22 32" key="14">
    <citation type="submission" date="2020-09" db="EMBL/GenBank/DDBJ databases">
        <title>Co-existence of a novel multidrug-resistance efflux pump with carbapenem resistance gene blaVIM-2 in one megaplasmid in Pseudomonas putida.</title>
        <authorList>
            <person name="Peng K."/>
            <person name="Li R."/>
        </authorList>
    </citation>
    <scope>NUCLEOTIDE SEQUENCE [LARGE SCALE GENOMIC DNA]</scope>
    <source>
        <strain evidence="22 32">ZXPA-20</strain>
    </source>
</reference>
<dbReference type="EMBL" id="JADLKB010000014">
    <property type="protein sequence ID" value="MBF8736650.1"/>
    <property type="molecule type" value="Genomic_DNA"/>
</dbReference>
<dbReference type="Proteomes" id="UP000553948">
    <property type="component" value="Unassembled WGS sequence"/>
</dbReference>
<dbReference type="RefSeq" id="WP_010951445.1">
    <property type="nucleotide sequence ID" value="NZ_AP022055.1"/>
</dbReference>
<dbReference type="Proteomes" id="UP001217741">
    <property type="component" value="Unassembled WGS sequence"/>
</dbReference>
<feature type="transmembrane region" description="Helical" evidence="8">
    <location>
        <begin position="267"/>
        <end position="289"/>
    </location>
</feature>
<dbReference type="Proteomes" id="UP000278162">
    <property type="component" value="Unassembled WGS sequence"/>
</dbReference>
<evidence type="ECO:0000256" key="1">
    <source>
        <dbReference type="ARBA" id="ARBA00004141"/>
    </source>
</evidence>
<reference evidence="21 25" key="12">
    <citation type="submission" date="2020-04" db="EMBL/GenBank/DDBJ databases">
        <title>Complete genome sequence of Pseudomonas putida strain JQ581.</title>
        <authorList>
            <person name="Mu Y."/>
        </authorList>
    </citation>
    <scope>NUCLEOTIDE SEQUENCE [LARGE SCALE GENOMIC DNA]</scope>
    <source>
        <strain evidence="21 25">JQ581</strain>
    </source>
</reference>
<reference evidence="18 26" key="5">
    <citation type="submission" date="2017-05" db="EMBL/GenBank/DDBJ databases">
        <title>Whole genome sequence of Pseudomonas putida isolate 1312 commercialized as a biostimulant.</title>
        <authorList>
            <person name="Crovadore J."/>
            <person name="Blanc P."/>
            <person name="Chablais R."/>
            <person name="Cochard B."/>
            <person name="Grizard D."/>
            <person name="Lefort F."/>
        </authorList>
    </citation>
    <scope>NUCLEOTIDE SEQUENCE [LARGE SCALE GENOMIC DNA]</scope>
    <source>
        <strain evidence="18 26">1312</strain>
    </source>
</reference>
<evidence type="ECO:0000313" key="23">
    <source>
        <dbReference type="EMBL" id="RNF78205.1"/>
    </source>
</evidence>
<evidence type="ECO:0000313" key="28">
    <source>
        <dbReference type="Proteomes" id="UP000278162"/>
    </source>
</evidence>
<reference evidence="15" key="15">
    <citation type="submission" date="2020-10" db="EMBL/GenBank/DDBJ databases">
        <title>Genome sequences of Pseudomonas isolates.</title>
        <authorList>
            <person name="Wessels L."/>
            <person name="Reich F."/>
            <person name="Hammerl J."/>
        </authorList>
    </citation>
    <scope>NUCLEOTIDE SEQUENCE</scope>
    <source>
        <strain evidence="15">20-MO00640-0</strain>
    </source>
</reference>
<evidence type="ECO:0000313" key="33">
    <source>
        <dbReference type="Proteomes" id="UP000553948"/>
    </source>
</evidence>
<dbReference type="EMBL" id="CP039371">
    <property type="protein sequence ID" value="QCI09959.1"/>
    <property type="molecule type" value="Genomic_DNA"/>
</dbReference>
<sequence>MQTLHRFPERPDPLLTIVVPCFQEEETIPEFHQRITRVVKRLPVSCEILYVDDGSNDRTADILRHYQDGSSVRCLSLSRNFGKEAALSAGIDHARGSALIFIDVDLQDPPELIAAMVDYWQRGYDVVNMQRNLRIGDSWFKRMSARAYYWVMQRLVEKVDMPADVSDFRLIGPAPLAALRALDERSRILKGMIGWVGFRTIELPYNRTVRHAGSTKWNAAGLFNLAIESIVSFSRKPLRIFSLISFGLFVSSICYMLASLVAGSFDIHHLIVGMASFMCVGVAMVGEYLGVTLAEVKRRPLYFLKHSNKADPVSLHPSMASIEGKKC</sequence>
<feature type="domain" description="Glycosyltransferase 2-like" evidence="9">
    <location>
        <begin position="16"/>
        <end position="168"/>
    </location>
</feature>
<reference evidence="19 27" key="6">
    <citation type="submission" date="2018-03" db="EMBL/GenBank/DDBJ databases">
        <title>Draft genome of Pseudomonas putida strain KH-21-114.</title>
        <authorList>
            <person name="Yoshizawa S."/>
            <person name="Khan N.H."/>
            <person name="Nishimura M."/>
            <person name="Chiura H.X."/>
            <person name="Ogura Y."/>
            <person name="Hayashi T."/>
            <person name="Kogure K."/>
        </authorList>
    </citation>
    <scope>NUCLEOTIDE SEQUENCE [LARGE SCALE GENOMIC DNA]</scope>
    <source>
        <strain evidence="19 27">KH-21-114</strain>
    </source>
</reference>
<dbReference type="PATRIC" id="fig|303.167.peg.6133"/>
<evidence type="ECO:0000256" key="8">
    <source>
        <dbReference type="SAM" id="Phobius"/>
    </source>
</evidence>
<evidence type="ECO:0000313" key="10">
    <source>
        <dbReference type="EMBL" id="ANY85661.1"/>
    </source>
</evidence>
<evidence type="ECO:0000313" key="24">
    <source>
        <dbReference type="Proteomes" id="UP000050437"/>
    </source>
</evidence>
<evidence type="ECO:0000256" key="2">
    <source>
        <dbReference type="ARBA" id="ARBA00022519"/>
    </source>
</evidence>
<dbReference type="OrthoDB" id="9811884at2"/>
<dbReference type="AlphaFoldDB" id="A0A059V4R3"/>
<dbReference type="EMBL" id="NFSB01000076">
    <property type="protein sequence ID" value="OUM32299.1"/>
    <property type="molecule type" value="Genomic_DNA"/>
</dbReference>
<evidence type="ECO:0000256" key="6">
    <source>
        <dbReference type="ARBA" id="ARBA00022989"/>
    </source>
</evidence>
<dbReference type="Proteomes" id="UP000298551">
    <property type="component" value="Chromosome"/>
</dbReference>
<keyword evidence="4 11" id="KW-0808">Transferase</keyword>
<dbReference type="Proteomes" id="UP000050437">
    <property type="component" value="Unassembled WGS sequence"/>
</dbReference>
<dbReference type="EMBL" id="CP050951">
    <property type="protein sequence ID" value="QJQ07918.1"/>
    <property type="molecule type" value="Genomic_DNA"/>
</dbReference>
<protein>
    <submittedName>
        <fullName evidence="11">Glycosyl transferase</fullName>
    </submittedName>
    <submittedName>
        <fullName evidence="12 14">Glycosyltransferase</fullName>
    </submittedName>
    <submittedName>
        <fullName evidence="19">Ribonuclease III</fullName>
    </submittedName>
</protein>
<evidence type="ECO:0000256" key="7">
    <source>
        <dbReference type="ARBA" id="ARBA00023136"/>
    </source>
</evidence>
<dbReference type="EMBL" id="JAEHTE010000005">
    <property type="protein sequence ID" value="MBI6883824.1"/>
    <property type="molecule type" value="Genomic_DNA"/>
</dbReference>
<comment type="subcellular location">
    <subcellularLocation>
        <location evidence="1">Membrane</location>
        <topology evidence="1">Multi-pass membrane protein</topology>
    </subcellularLocation>
</comment>
<organism evidence="19 27">
    <name type="scientific">Pseudomonas putida</name>
    <name type="common">Arthrobacter siderocapsulatus</name>
    <dbReference type="NCBI Taxonomy" id="303"/>
    <lineage>
        <taxon>Bacteria</taxon>
        <taxon>Pseudomonadati</taxon>
        <taxon>Pseudomonadota</taxon>
        <taxon>Gammaproteobacteria</taxon>
        <taxon>Pseudomonadales</taxon>
        <taxon>Pseudomonadaceae</taxon>
        <taxon>Pseudomonas</taxon>
    </lineage>
</organism>
<keyword evidence="5 8" id="KW-0812">Transmembrane</keyword>
<dbReference type="SUPFAM" id="SSF53448">
    <property type="entry name" value="Nucleotide-diphospho-sugar transferases"/>
    <property type="match status" value="1"/>
</dbReference>
<dbReference type="InterPro" id="IPR029044">
    <property type="entry name" value="Nucleotide-diphossugar_trans"/>
</dbReference>
<reference evidence="11 31" key="10">
    <citation type="submission" date="2019-12" db="EMBL/GenBank/DDBJ databases">
        <title>complete genome sequences of Pseudomonas putida str. WP8-W18-CRE-01 isolated from wastewater treatment plant effluent.</title>
        <authorList>
            <person name="Sekizuka T."/>
            <person name="Itokawa K."/>
            <person name="Yatsu K."/>
            <person name="Inamine Y."/>
            <person name="Kuroda M."/>
        </authorList>
    </citation>
    <scope>NUCLEOTIDE SEQUENCE [LARGE SCALE GENOMIC DNA]</scope>
    <source>
        <strain evidence="11 31">WP8-W18-CRE-01</strain>
    </source>
</reference>
<keyword evidence="3" id="KW-0328">Glycosyltransferase</keyword>
<dbReference type="EMBL" id="WOWR01000032">
    <property type="protein sequence ID" value="KAF0252992.1"/>
    <property type="molecule type" value="Genomic_DNA"/>
</dbReference>
<evidence type="ECO:0000313" key="18">
    <source>
        <dbReference type="EMBL" id="OUM32299.1"/>
    </source>
</evidence>
<dbReference type="OMA" id="PGWASIM"/>
<evidence type="ECO:0000313" key="19">
    <source>
        <dbReference type="EMBL" id="POG04859.1"/>
    </source>
</evidence>
<evidence type="ECO:0000313" key="21">
    <source>
        <dbReference type="EMBL" id="QJQ07918.1"/>
    </source>
</evidence>
<evidence type="ECO:0000313" key="27">
    <source>
        <dbReference type="Proteomes" id="UP000237230"/>
    </source>
</evidence>
<dbReference type="Proteomes" id="UP000637061">
    <property type="component" value="Unassembled WGS sequence"/>
</dbReference>
<dbReference type="EMBL" id="JARJLO010000426">
    <property type="protein sequence ID" value="MDF3874484.1"/>
    <property type="molecule type" value="Genomic_DNA"/>
</dbReference>
<reference evidence="19 27" key="4">
    <citation type="submission" date="2016-08" db="EMBL/GenBank/DDBJ databases">
        <authorList>
            <person name="Seilhamer J.J."/>
        </authorList>
    </citation>
    <scope>NUCLEOTIDE SEQUENCE [LARGE SCALE GENOMIC DNA]</scope>
    <source>
        <strain evidence="19 27">KH-21-114</strain>
    </source>
</reference>
<dbReference type="Proteomes" id="UP000237230">
    <property type="component" value="Unassembled WGS sequence"/>
</dbReference>
<dbReference type="GO" id="GO:0016757">
    <property type="term" value="F:glycosyltransferase activity"/>
    <property type="evidence" value="ECO:0007669"/>
    <property type="project" value="UniProtKB-KW"/>
</dbReference>
<dbReference type="Proteomes" id="UP000442695">
    <property type="component" value="Unassembled WGS sequence"/>
</dbReference>
<reference evidence="16" key="16">
    <citation type="submission" date="2020-12" db="EMBL/GenBank/DDBJ databases">
        <title>Enhanced detection system for hospital associated transmission using whole genome sequencing surveillance.</title>
        <authorList>
            <person name="Harrison L.H."/>
            <person name="Van Tyne D."/>
            <person name="Marsh J.W."/>
            <person name="Griffith M.P."/>
            <person name="Snyder D.J."/>
            <person name="Cooper V.S."/>
            <person name="Mustapha M."/>
        </authorList>
    </citation>
    <scope>NUCLEOTIDE SEQUENCE</scope>
    <source>
        <strain evidence="16">PSB00042</strain>
    </source>
</reference>
<dbReference type="GO" id="GO:0005886">
    <property type="term" value="C:plasma membrane"/>
    <property type="evidence" value="ECO:0007669"/>
    <property type="project" value="TreeGrafter"/>
</dbReference>
<evidence type="ECO:0000259" key="9">
    <source>
        <dbReference type="Pfam" id="PF00535"/>
    </source>
</evidence>
<accession>A0A059V4R3</accession>
<keyword evidence="7 8" id="KW-0472">Membrane</keyword>
<evidence type="ECO:0000313" key="14">
    <source>
        <dbReference type="EMBL" id="MBA6118756.1"/>
    </source>
</evidence>
<reference evidence="21 25" key="2">
    <citation type="submission" date="2016-04" db="EMBL/GenBank/DDBJ databases">
        <authorList>
            <person name="Qiu J."/>
        </authorList>
    </citation>
    <scope>NUCLEOTIDE SEQUENCE [LARGE SCALE GENOMIC DNA]</scope>
    <source>
        <strain evidence="21 25">JQ581</strain>
    </source>
</reference>
<dbReference type="Proteomes" id="UP000196082">
    <property type="component" value="Unassembled WGS sequence"/>
</dbReference>
<dbReference type="Proteomes" id="UP000515680">
    <property type="component" value="Chromosome"/>
</dbReference>
<evidence type="ECO:0000256" key="5">
    <source>
        <dbReference type="ARBA" id="ARBA00022692"/>
    </source>
</evidence>
<dbReference type="EMBL" id="CP061723">
    <property type="protein sequence ID" value="QOC98198.1"/>
    <property type="molecule type" value="Genomic_DNA"/>
</dbReference>
<reference evidence="20" key="9">
    <citation type="submission" date="2019-04" db="EMBL/GenBank/DDBJ databases">
        <title>Genome Sequence of Pseudomonas putida 1290, an Auxin Catabolizing Strain.</title>
        <authorList>
            <person name="Laird T.S."/>
            <person name="Leveau J.H.J."/>
        </authorList>
    </citation>
    <scope>NUCLEOTIDE SEQUENCE [LARGE SCALE GENOMIC DNA]</scope>
    <source>
        <strain evidence="20">1290</strain>
    </source>
</reference>
<evidence type="ECO:0000313" key="26">
    <source>
        <dbReference type="Proteomes" id="UP000196082"/>
    </source>
</evidence>
<name>A0A059V4R3_PSEPU</name>
<dbReference type="CDD" id="cd04187">
    <property type="entry name" value="DPM1_like_bac"/>
    <property type="match status" value="1"/>
</dbReference>
<dbReference type="GeneID" id="97165522"/>
<dbReference type="EMBL" id="JACGDG010000025">
    <property type="protein sequence ID" value="MBA6118756.1"/>
    <property type="molecule type" value="Genomic_DNA"/>
</dbReference>
<dbReference type="EMBL" id="LKKS01000057">
    <property type="protein sequence ID" value="KPM66197.1"/>
    <property type="molecule type" value="Genomic_DNA"/>
</dbReference>
<reference evidence="14 33" key="13">
    <citation type="submission" date="2020-07" db="EMBL/GenBank/DDBJ databases">
        <title>Diversity of carbapenemase encoding genes among Pseudomonas putida group clinical isolates in a tertiary Brazilian hospital.</title>
        <authorList>
            <person name="Alberto-Lei F."/>
            <person name="Nodari C.S."/>
            <person name="Streling A.P."/>
            <person name="Paulino J.T."/>
            <person name="Bessa-Neto F.O."/>
            <person name="Cayo R."/>
            <person name="Gales A.C."/>
        </authorList>
    </citation>
    <scope>NUCLEOTIDE SEQUENCE [LARGE SCALE GENOMIC DNA]</scope>
    <source>
        <strain evidence="14 33">12464</strain>
    </source>
</reference>
<evidence type="ECO:0000313" key="20">
    <source>
        <dbReference type="EMBL" id="QCI09959.1"/>
    </source>
</evidence>
<reference evidence="17" key="17">
    <citation type="submission" date="2023-03" db="EMBL/GenBank/DDBJ databases">
        <title>Draft assemblies of triclosan tolerant bacteria isolated from returned activated sludge.</title>
        <authorList>
            <person name="Van Hamelsveld S."/>
        </authorList>
    </citation>
    <scope>NUCLEOTIDE SEQUENCE</scope>
    <source>
        <strain evidence="17">GW210012_S60</strain>
    </source>
</reference>
<dbReference type="PANTHER" id="PTHR48090">
    <property type="entry name" value="UNDECAPRENYL-PHOSPHATE 4-DEOXY-4-FORMAMIDO-L-ARABINOSE TRANSFERASE-RELATED"/>
    <property type="match status" value="1"/>
</dbReference>
<reference evidence="23 28" key="7">
    <citation type="submission" date="2018-10" db="EMBL/GenBank/DDBJ databases">
        <title>An outbreak of IMP-63 producing strain in France.</title>
        <authorList>
            <person name="Bour M."/>
            <person name="Liapis E."/>
            <person name="Plesiat P."/>
        </authorList>
    </citation>
    <scope>NUCLEOTIDE SEQUENCE [LARGE SCALE GENOMIC DNA]</scope>
    <source>
        <strain evidence="23 28">12917</strain>
    </source>
</reference>
<evidence type="ECO:0000313" key="11">
    <source>
        <dbReference type="EMBL" id="BBT37704.1"/>
    </source>
</evidence>
<reference evidence="10" key="3">
    <citation type="submission" date="2016-07" db="EMBL/GenBank/DDBJ databases">
        <title>New class B carbapenemase carried by novel plasmid in Pseudomonas putida enviromental strain in eastern Amazonia.</title>
        <authorList>
            <person name="Souza C.O."/>
            <person name="Lima K.V."/>
            <person name="Brasiliense D.M."/>
            <person name="Perez-Chaparro P.J."/>
            <person name="Mamizuka E.M."/>
            <person name="Lima M.O."/>
            <person name="Lima L.N."/>
            <person name="McCulloch J.A."/>
        </authorList>
    </citation>
    <scope>NUCLEOTIDE SEQUENCE [LARGE SCALE GENOMIC DNA]</scope>
    <source>
        <strain evidence="10">IEC33019</strain>
    </source>
</reference>
<reference evidence="13 24" key="1">
    <citation type="submission" date="2015-10" db="EMBL/GenBank/DDBJ databases">
        <title>Pseudomonas putida clinical strains.</title>
        <authorList>
            <person name="Molina L."/>
            <person name="Udaondo Z."/>
        </authorList>
    </citation>
    <scope>NUCLEOTIDE SEQUENCE [LARGE SCALE GENOMIC DNA]</scope>
    <source>
        <strain evidence="13 24">HB13667</strain>
    </source>
</reference>
<gene>
    <name evidence="21" type="ORF">A3L25_000240</name>
    <name evidence="18" type="ORF">B8W72_14580</name>
    <name evidence="19" type="ORF">BGP84_18340</name>
    <name evidence="20" type="ORF">E6B08_00270</name>
    <name evidence="23" type="ORF">EFK07_29050</name>
    <name evidence="12" type="ORF">GN299_20665</name>
    <name evidence="14" type="ORF">H4C47_23860</name>
    <name evidence="13" type="ORF">HB13667_09915</name>
    <name evidence="22" type="ORF">ID616_00255</name>
    <name evidence="10" type="ORF">IEC33019_0047</name>
    <name evidence="15" type="ORF">IR015_14680</name>
    <name evidence="16" type="ORF">JEU22_07865</name>
    <name evidence="17" type="ORF">P3W50_29065</name>
    <name evidence="11" type="ORF">WP8W18C01_00450</name>
</gene>
<evidence type="ECO:0000256" key="3">
    <source>
        <dbReference type="ARBA" id="ARBA00022676"/>
    </source>
</evidence>
<dbReference type="Proteomes" id="UP000639504">
    <property type="component" value="Unassembled WGS sequence"/>
</dbReference>
<evidence type="ECO:0000313" key="16">
    <source>
        <dbReference type="EMBL" id="MBI6883824.1"/>
    </source>
</evidence>
<reference evidence="29" key="8">
    <citation type="submission" date="2019-04" db="EMBL/GenBank/DDBJ databases">
        <title>Genome sequence of Pseudomonas putida 1290, an auxin catabolizing strain.</title>
        <authorList>
            <person name="Laird T.S."/>
            <person name="Leveau J.H.J."/>
        </authorList>
    </citation>
    <scope>NUCLEOTIDE SEQUENCE [LARGE SCALE GENOMIC DNA]</scope>
    <source>
        <strain evidence="29">1290</strain>
    </source>
</reference>
<reference evidence="12 30" key="11">
    <citation type="submission" date="2019-12" db="EMBL/GenBank/DDBJ databases">
        <authorList>
            <person name="Woiski C."/>
        </authorList>
    </citation>
    <scope>NUCLEOTIDE SEQUENCE [LARGE SCALE GENOMIC DNA]</scope>
    <source>
        <strain evidence="12 30">BOE100</strain>
    </source>
</reference>
<dbReference type="Proteomes" id="UP000516786">
    <property type="component" value="Chromosome"/>
</dbReference>
<keyword evidence="6 8" id="KW-1133">Transmembrane helix</keyword>
<keyword evidence="2" id="KW-1003">Cell membrane</keyword>
<evidence type="ECO:0000313" key="13">
    <source>
        <dbReference type="EMBL" id="KPM66197.1"/>
    </source>
</evidence>
<dbReference type="KEGG" id="ppud:DW66_5810"/>
<feature type="transmembrane region" description="Helical" evidence="8">
    <location>
        <begin position="240"/>
        <end position="261"/>
    </location>
</feature>
<dbReference type="EMBL" id="RJAI01000099">
    <property type="protein sequence ID" value="RNF78205.1"/>
    <property type="molecule type" value="Genomic_DNA"/>
</dbReference>
<evidence type="ECO:0000313" key="22">
    <source>
        <dbReference type="EMBL" id="QOC98198.1"/>
    </source>
</evidence>
<evidence type="ECO:0000313" key="12">
    <source>
        <dbReference type="EMBL" id="KAF0252992.1"/>
    </source>
</evidence>
<dbReference type="Proteomes" id="UP000076857">
    <property type="component" value="Chromosome"/>
</dbReference>
<dbReference type="EMBL" id="CP016634">
    <property type="protein sequence ID" value="ANY85661.1"/>
    <property type="molecule type" value="Genomic_DNA"/>
</dbReference>
<evidence type="ECO:0000313" key="32">
    <source>
        <dbReference type="Proteomes" id="UP000516786"/>
    </source>
</evidence>
<dbReference type="EMBL" id="AP022227">
    <property type="protein sequence ID" value="BBT37704.1"/>
    <property type="molecule type" value="Genomic_DNA"/>
</dbReference>